<evidence type="ECO:0000256" key="8">
    <source>
        <dbReference type="ARBA" id="ARBA00023065"/>
    </source>
</evidence>
<keyword evidence="17" id="KW-1185">Reference proteome</keyword>
<evidence type="ECO:0000256" key="11">
    <source>
        <dbReference type="ARBA" id="ARBA00023310"/>
    </source>
</evidence>
<dbReference type="HAMAP" id="MF_01396">
    <property type="entry name" value="ATP_synth_c_bact"/>
    <property type="match status" value="1"/>
</dbReference>
<dbReference type="InterPro" id="IPR005953">
    <property type="entry name" value="ATP_synth_csu_bac/chlpt"/>
</dbReference>
<dbReference type="Gene3D" id="1.20.20.10">
    <property type="entry name" value="F1F0 ATP synthase subunit C"/>
    <property type="match status" value="1"/>
</dbReference>
<organism evidence="16 17">
    <name type="scientific">Paludisphaera mucosa</name>
    <dbReference type="NCBI Taxonomy" id="3030827"/>
    <lineage>
        <taxon>Bacteria</taxon>
        <taxon>Pseudomonadati</taxon>
        <taxon>Planctomycetota</taxon>
        <taxon>Planctomycetia</taxon>
        <taxon>Isosphaerales</taxon>
        <taxon>Isosphaeraceae</taxon>
        <taxon>Paludisphaera</taxon>
    </lineage>
</organism>
<feature type="signal peptide" evidence="14">
    <location>
        <begin position="1"/>
        <end position="23"/>
    </location>
</feature>
<evidence type="ECO:0000256" key="4">
    <source>
        <dbReference type="ARBA" id="ARBA00022547"/>
    </source>
</evidence>
<proteinExistence type="inferred from homology"/>
<dbReference type="Pfam" id="PF00137">
    <property type="entry name" value="ATP-synt_C"/>
    <property type="match status" value="1"/>
</dbReference>
<keyword evidence="13" id="KW-1003">Cell membrane</keyword>
<keyword evidence="9 13" id="KW-0446">Lipid-binding</keyword>
<evidence type="ECO:0000256" key="6">
    <source>
        <dbReference type="ARBA" id="ARBA00022781"/>
    </source>
</evidence>
<evidence type="ECO:0000256" key="14">
    <source>
        <dbReference type="SAM" id="SignalP"/>
    </source>
</evidence>
<name>A0ABT6FGA4_9BACT</name>
<dbReference type="InterPro" id="IPR038662">
    <property type="entry name" value="ATP_synth_F0_csu_sf"/>
</dbReference>
<evidence type="ECO:0000256" key="3">
    <source>
        <dbReference type="ARBA" id="ARBA00022448"/>
    </source>
</evidence>
<evidence type="ECO:0000256" key="1">
    <source>
        <dbReference type="ARBA" id="ARBA00004141"/>
    </source>
</evidence>
<protein>
    <recommendedName>
        <fullName evidence="13">ATP synthase subunit c</fullName>
    </recommendedName>
    <alternativeName>
        <fullName evidence="13">ATP synthase F(0) sector subunit c</fullName>
    </alternativeName>
    <alternativeName>
        <fullName evidence="13">F-type ATPase subunit c</fullName>
        <shortName evidence="13">F-ATPase subunit c</shortName>
    </alternativeName>
    <alternativeName>
        <fullName evidence="13">Lipid-binding protein</fullName>
    </alternativeName>
</protein>
<accession>A0ABT6FGA4</accession>
<dbReference type="InterPro" id="IPR020537">
    <property type="entry name" value="ATP_synth_F0_csu_DDCD_BS"/>
</dbReference>
<dbReference type="Proteomes" id="UP001216907">
    <property type="component" value="Unassembled WGS sequence"/>
</dbReference>
<reference evidence="16 17" key="1">
    <citation type="submission" date="2023-03" db="EMBL/GenBank/DDBJ databases">
        <title>Paludisphaera mucosa sp. nov. a novel planctomycete from northern fen.</title>
        <authorList>
            <person name="Ivanova A."/>
        </authorList>
    </citation>
    <scope>NUCLEOTIDE SEQUENCE [LARGE SCALE GENOMIC DNA]</scope>
    <source>
        <strain evidence="16 17">Pla2</strain>
    </source>
</reference>
<dbReference type="PRINTS" id="PR00124">
    <property type="entry name" value="ATPASEC"/>
</dbReference>
<evidence type="ECO:0000313" key="17">
    <source>
        <dbReference type="Proteomes" id="UP001216907"/>
    </source>
</evidence>
<dbReference type="NCBIfam" id="TIGR01260">
    <property type="entry name" value="ATP_synt_c"/>
    <property type="match status" value="1"/>
</dbReference>
<comment type="caution">
    <text evidence="16">The sequence shown here is derived from an EMBL/GenBank/DDBJ whole genome shotgun (WGS) entry which is preliminary data.</text>
</comment>
<comment type="function">
    <text evidence="12 13">F(1)F(0) ATP synthase produces ATP from ADP in the presence of a proton or sodium gradient. F-type ATPases consist of two structural domains, F(1) containing the extramembraneous catalytic core and F(0) containing the membrane proton channel, linked together by a central stalk and a peripheral stalk. During catalysis, ATP synthesis in the catalytic domain of F(1) is coupled via a rotary mechanism of the central stalk subunits to proton translocation.</text>
</comment>
<keyword evidence="14" id="KW-0732">Signal</keyword>
<dbReference type="RefSeq" id="WP_277862881.1">
    <property type="nucleotide sequence ID" value="NZ_JARRAG010000002.1"/>
</dbReference>
<feature type="chain" id="PRO_5045132920" description="ATP synthase subunit c" evidence="14">
    <location>
        <begin position="24"/>
        <end position="103"/>
    </location>
</feature>
<keyword evidence="5 13" id="KW-0812">Transmembrane</keyword>
<dbReference type="InterPro" id="IPR035921">
    <property type="entry name" value="F/V-ATP_Csub_sf"/>
</dbReference>
<comment type="function">
    <text evidence="13">Key component of the F(0) channel; it plays a direct role in translocation across the membrane. A homomeric c-ring of between 10-14 subunits forms the central stalk rotor element with the F(1) delta and epsilon subunits.</text>
</comment>
<keyword evidence="10 13" id="KW-0472">Membrane</keyword>
<evidence type="ECO:0000256" key="7">
    <source>
        <dbReference type="ARBA" id="ARBA00022989"/>
    </source>
</evidence>
<keyword evidence="4 13" id="KW-0138">CF(0)</keyword>
<keyword evidence="11 13" id="KW-0066">ATP synthesis</keyword>
<dbReference type="SUPFAM" id="SSF81333">
    <property type="entry name" value="F1F0 ATP synthase subunit C"/>
    <property type="match status" value="1"/>
</dbReference>
<evidence type="ECO:0000256" key="2">
    <source>
        <dbReference type="ARBA" id="ARBA00006704"/>
    </source>
</evidence>
<feature type="transmembrane region" description="Helical" evidence="13">
    <location>
        <begin position="45"/>
        <end position="65"/>
    </location>
</feature>
<keyword evidence="3 13" id="KW-0813">Transport</keyword>
<evidence type="ECO:0000256" key="10">
    <source>
        <dbReference type="ARBA" id="ARBA00023136"/>
    </source>
</evidence>
<evidence type="ECO:0000256" key="13">
    <source>
        <dbReference type="HAMAP-Rule" id="MF_01396"/>
    </source>
</evidence>
<keyword evidence="7 13" id="KW-1133">Transmembrane helix</keyword>
<feature type="site" description="Reversibly protonated during proton transport" evidence="13">
    <location>
        <position position="90"/>
    </location>
</feature>
<evidence type="ECO:0000256" key="9">
    <source>
        <dbReference type="ARBA" id="ARBA00023121"/>
    </source>
</evidence>
<evidence type="ECO:0000256" key="5">
    <source>
        <dbReference type="ARBA" id="ARBA00022692"/>
    </source>
</evidence>
<evidence type="ECO:0000313" key="16">
    <source>
        <dbReference type="EMBL" id="MDG3006585.1"/>
    </source>
</evidence>
<feature type="transmembrane region" description="Helical" evidence="13">
    <location>
        <begin position="77"/>
        <end position="102"/>
    </location>
</feature>
<comment type="subcellular location">
    <subcellularLocation>
        <location evidence="13">Cell membrane</location>
        <topology evidence="13">Multi-pass membrane protein</topology>
    </subcellularLocation>
    <subcellularLocation>
        <location evidence="1">Membrane</location>
        <topology evidence="1">Multi-pass membrane protein</topology>
    </subcellularLocation>
</comment>
<feature type="domain" description="V-ATPase proteolipid subunit C-like" evidence="15">
    <location>
        <begin position="44"/>
        <end position="101"/>
    </location>
</feature>
<dbReference type="CDD" id="cd18121">
    <property type="entry name" value="ATP-synt_Fo_c"/>
    <property type="match status" value="1"/>
</dbReference>
<evidence type="ECO:0000259" key="15">
    <source>
        <dbReference type="Pfam" id="PF00137"/>
    </source>
</evidence>
<keyword evidence="6 13" id="KW-0375">Hydrogen ion transport</keyword>
<dbReference type="InterPro" id="IPR002379">
    <property type="entry name" value="ATPase_proteolipid_c-like_dom"/>
</dbReference>
<dbReference type="EMBL" id="JARRAG010000002">
    <property type="protein sequence ID" value="MDG3006585.1"/>
    <property type="molecule type" value="Genomic_DNA"/>
</dbReference>
<keyword evidence="8 13" id="KW-0406">Ion transport</keyword>
<dbReference type="PROSITE" id="PS00605">
    <property type="entry name" value="ATPASE_C"/>
    <property type="match status" value="1"/>
</dbReference>
<gene>
    <name evidence="13 16" type="primary">atpE</name>
    <name evidence="16" type="ORF">PZE19_22670</name>
</gene>
<sequence>MKLIKSGLFALALLLVSQGAVLAQAPAVAVPTGPVVAPVDLKPIGAGLIIIGAGLGIGILARSAVESMARQPEMAGSIQTAMIIAAALIEGVTFFALLLQLIA</sequence>
<evidence type="ECO:0000256" key="12">
    <source>
        <dbReference type="ARBA" id="ARBA00025198"/>
    </source>
</evidence>
<dbReference type="InterPro" id="IPR000454">
    <property type="entry name" value="ATP_synth_F0_csu"/>
</dbReference>
<comment type="similarity">
    <text evidence="2 13">Belongs to the ATPase C chain family.</text>
</comment>